<evidence type="ECO:0000313" key="5">
    <source>
        <dbReference type="WBParaSite" id="maker-uti_cns_0000046-snap-gene-3.24-mRNA-1"/>
    </source>
</evidence>
<feature type="compositionally biased region" description="Basic and acidic residues" evidence="3">
    <location>
        <begin position="256"/>
        <end position="268"/>
    </location>
</feature>
<feature type="compositionally biased region" description="Basic and acidic residues" evidence="3">
    <location>
        <begin position="361"/>
        <end position="372"/>
    </location>
</feature>
<evidence type="ECO:0000256" key="1">
    <source>
        <dbReference type="ARBA" id="ARBA00022614"/>
    </source>
</evidence>
<evidence type="ECO:0000256" key="2">
    <source>
        <dbReference type="ARBA" id="ARBA00022737"/>
    </source>
</evidence>
<dbReference type="WBParaSite" id="maker-uti_cns_0000046-snap-gene-3.24-mRNA-1">
    <property type="protein sequence ID" value="maker-uti_cns_0000046-snap-gene-3.24-mRNA-1"/>
    <property type="gene ID" value="maker-uti_cns_0000046-snap-gene-3.24"/>
</dbReference>
<keyword evidence="1" id="KW-0433">Leucine-rich repeat</keyword>
<proteinExistence type="predicted"/>
<dbReference type="PANTHER" id="PTHR48051">
    <property type="match status" value="1"/>
</dbReference>
<feature type="region of interest" description="Disordered" evidence="3">
    <location>
        <begin position="345"/>
        <end position="412"/>
    </location>
</feature>
<feature type="region of interest" description="Disordered" evidence="3">
    <location>
        <begin position="182"/>
        <end position="311"/>
    </location>
</feature>
<feature type="region of interest" description="Disordered" evidence="3">
    <location>
        <begin position="1"/>
        <end position="22"/>
    </location>
</feature>
<dbReference type="SMART" id="SM00369">
    <property type="entry name" value="LRR_TYP"/>
    <property type="match status" value="2"/>
</dbReference>
<dbReference type="GO" id="GO:0005737">
    <property type="term" value="C:cytoplasm"/>
    <property type="evidence" value="ECO:0007669"/>
    <property type="project" value="TreeGrafter"/>
</dbReference>
<dbReference type="InterPro" id="IPR003591">
    <property type="entry name" value="Leu-rich_rpt_typical-subtyp"/>
</dbReference>
<dbReference type="InterPro" id="IPR032675">
    <property type="entry name" value="LRR_dom_sf"/>
</dbReference>
<dbReference type="Proteomes" id="UP000095280">
    <property type="component" value="Unplaced"/>
</dbReference>
<feature type="compositionally biased region" description="Basic and acidic residues" evidence="3">
    <location>
        <begin position="390"/>
        <end position="405"/>
    </location>
</feature>
<name>A0A1I8FV81_9PLAT</name>
<dbReference type="InterPro" id="IPR050216">
    <property type="entry name" value="LRR_domain-containing"/>
</dbReference>
<reference evidence="5" key="1">
    <citation type="submission" date="2016-11" db="UniProtKB">
        <authorList>
            <consortium name="WormBaseParasite"/>
        </authorList>
    </citation>
    <scope>IDENTIFICATION</scope>
</reference>
<evidence type="ECO:0000256" key="3">
    <source>
        <dbReference type="SAM" id="MobiDB-lite"/>
    </source>
</evidence>
<feature type="compositionally biased region" description="Low complexity" evidence="3">
    <location>
        <begin position="221"/>
        <end position="236"/>
    </location>
</feature>
<evidence type="ECO:0000313" key="4">
    <source>
        <dbReference type="Proteomes" id="UP000095280"/>
    </source>
</evidence>
<protein>
    <submittedName>
        <fullName evidence="5">Leucine-rich repeat-containing protein 27</fullName>
    </submittedName>
</protein>
<feature type="compositionally biased region" description="Basic and acidic residues" evidence="3">
    <location>
        <begin position="276"/>
        <end position="311"/>
    </location>
</feature>
<sequence length="489" mass="54546">MSTGDPESPRNDPEDSEEGMSDPVMGKMSFVAASQNPFLDISAMKVKAVPDELLSLTHLQFLYMAFNGLAELPADFFSALPNVKWLDLRGNRLRALPTLDLGSHAFLEYLLLEDNCISRLPIELGFVKSLRGLALSGNPLDFPHTEILSAGVASIAAYLREVHSGRLEIENRLAAEQEAGWSTQLDDDPPAKPSPPPSSASAESRDTRKSLKAPQRRQSPKKQQQQQLLTTQTAPLHRQEGPQIRQRVAPPPLARQSDRHRQFVREFPEPPAPGLVERRAAEERRNARRRETLARQEAVLQRRRDAEASRQWREEARRLQMAAAREQLLAGPLAAARNSDSRIRAAPFSAGGDPNALRLPSHSELHRRRDEDGAGGVPGEPRPEPLTAEEQIHLERERRRAESEAAQRVQQHAAALMERRRLAAASADALGPDGQKLTAAQAVEAARRDVEIAMEMQRELALRRAQLETRTLALVKDGRQRRPVEDRKS</sequence>
<dbReference type="Gene3D" id="3.80.10.10">
    <property type="entry name" value="Ribonuclease Inhibitor"/>
    <property type="match status" value="1"/>
</dbReference>
<dbReference type="SUPFAM" id="SSF52058">
    <property type="entry name" value="L domain-like"/>
    <property type="match status" value="1"/>
</dbReference>
<keyword evidence="4" id="KW-1185">Reference proteome</keyword>
<organism evidence="4 5">
    <name type="scientific">Macrostomum lignano</name>
    <dbReference type="NCBI Taxonomy" id="282301"/>
    <lineage>
        <taxon>Eukaryota</taxon>
        <taxon>Metazoa</taxon>
        <taxon>Spiralia</taxon>
        <taxon>Lophotrochozoa</taxon>
        <taxon>Platyhelminthes</taxon>
        <taxon>Rhabditophora</taxon>
        <taxon>Macrostomorpha</taxon>
        <taxon>Macrostomida</taxon>
        <taxon>Macrostomidae</taxon>
        <taxon>Macrostomum</taxon>
    </lineage>
</organism>
<keyword evidence="2" id="KW-0677">Repeat</keyword>
<dbReference type="PANTHER" id="PTHR48051:SF1">
    <property type="entry name" value="RAS SUPPRESSOR PROTEIN 1"/>
    <property type="match status" value="1"/>
</dbReference>
<dbReference type="AlphaFoldDB" id="A0A1I8FV81"/>
<accession>A0A1I8FV81</accession>
<feature type="compositionally biased region" description="Basic residues" evidence="3">
    <location>
        <begin position="210"/>
        <end position="220"/>
    </location>
</feature>